<evidence type="ECO:0000313" key="2">
    <source>
        <dbReference type="EMBL" id="KAK7078384.1"/>
    </source>
</evidence>
<feature type="region of interest" description="Disordered" evidence="1">
    <location>
        <begin position="37"/>
        <end position="56"/>
    </location>
</feature>
<organism evidence="2 3">
    <name type="scientific">Halocaridina rubra</name>
    <name type="common">Hawaiian red shrimp</name>
    <dbReference type="NCBI Taxonomy" id="373956"/>
    <lineage>
        <taxon>Eukaryota</taxon>
        <taxon>Metazoa</taxon>
        <taxon>Ecdysozoa</taxon>
        <taxon>Arthropoda</taxon>
        <taxon>Crustacea</taxon>
        <taxon>Multicrustacea</taxon>
        <taxon>Malacostraca</taxon>
        <taxon>Eumalacostraca</taxon>
        <taxon>Eucarida</taxon>
        <taxon>Decapoda</taxon>
        <taxon>Pleocyemata</taxon>
        <taxon>Caridea</taxon>
        <taxon>Atyoidea</taxon>
        <taxon>Atyidae</taxon>
        <taxon>Halocaridina</taxon>
    </lineage>
</organism>
<keyword evidence="3" id="KW-1185">Reference proteome</keyword>
<feature type="compositionally biased region" description="Polar residues" evidence="1">
    <location>
        <begin position="1"/>
        <end position="10"/>
    </location>
</feature>
<reference evidence="2 3" key="1">
    <citation type="submission" date="2023-11" db="EMBL/GenBank/DDBJ databases">
        <title>Halocaridina rubra genome assembly.</title>
        <authorList>
            <person name="Smith C."/>
        </authorList>
    </citation>
    <scope>NUCLEOTIDE SEQUENCE [LARGE SCALE GENOMIC DNA]</scope>
    <source>
        <strain evidence="2">EP-1</strain>
        <tissue evidence="2">Whole</tissue>
    </source>
</reference>
<protein>
    <submittedName>
        <fullName evidence="2">Uncharacterized protein</fullName>
    </submittedName>
</protein>
<proteinExistence type="predicted"/>
<sequence length="56" mass="5833">AVSATKQLTYGPTMAHPPPPGGYLSTATKRRHITQLSHRGNIPSRGQGPQAKLAAG</sequence>
<evidence type="ECO:0000256" key="1">
    <source>
        <dbReference type="SAM" id="MobiDB-lite"/>
    </source>
</evidence>
<dbReference type="Proteomes" id="UP001381693">
    <property type="component" value="Unassembled WGS sequence"/>
</dbReference>
<dbReference type="EMBL" id="JAXCGZ010007861">
    <property type="protein sequence ID" value="KAK7078384.1"/>
    <property type="molecule type" value="Genomic_DNA"/>
</dbReference>
<feature type="region of interest" description="Disordered" evidence="1">
    <location>
        <begin position="1"/>
        <end position="26"/>
    </location>
</feature>
<dbReference type="AlphaFoldDB" id="A0AAN9A8S7"/>
<evidence type="ECO:0000313" key="3">
    <source>
        <dbReference type="Proteomes" id="UP001381693"/>
    </source>
</evidence>
<feature type="non-terminal residue" evidence="2">
    <location>
        <position position="1"/>
    </location>
</feature>
<gene>
    <name evidence="2" type="ORF">SK128_001914</name>
</gene>
<comment type="caution">
    <text evidence="2">The sequence shown here is derived from an EMBL/GenBank/DDBJ whole genome shotgun (WGS) entry which is preliminary data.</text>
</comment>
<accession>A0AAN9A8S7</accession>
<name>A0AAN9A8S7_HALRR</name>
<feature type="non-terminal residue" evidence="2">
    <location>
        <position position="56"/>
    </location>
</feature>